<organism evidence="2 3">
    <name type="scientific">Dreissena polymorpha</name>
    <name type="common">Zebra mussel</name>
    <name type="synonym">Mytilus polymorpha</name>
    <dbReference type="NCBI Taxonomy" id="45954"/>
    <lineage>
        <taxon>Eukaryota</taxon>
        <taxon>Metazoa</taxon>
        <taxon>Spiralia</taxon>
        <taxon>Lophotrochozoa</taxon>
        <taxon>Mollusca</taxon>
        <taxon>Bivalvia</taxon>
        <taxon>Autobranchia</taxon>
        <taxon>Heteroconchia</taxon>
        <taxon>Euheterodonta</taxon>
        <taxon>Imparidentia</taxon>
        <taxon>Neoheterodontei</taxon>
        <taxon>Myida</taxon>
        <taxon>Dreissenoidea</taxon>
        <taxon>Dreissenidae</taxon>
        <taxon>Dreissena</taxon>
    </lineage>
</organism>
<comment type="caution">
    <text evidence="2">The sequence shown here is derived from an EMBL/GenBank/DDBJ whole genome shotgun (WGS) entry which is preliminary data.</text>
</comment>
<feature type="region of interest" description="Disordered" evidence="1">
    <location>
        <begin position="159"/>
        <end position="303"/>
    </location>
</feature>
<protein>
    <submittedName>
        <fullName evidence="2">Uncharacterized protein</fullName>
    </submittedName>
</protein>
<feature type="compositionally biased region" description="Acidic residues" evidence="1">
    <location>
        <begin position="188"/>
        <end position="198"/>
    </location>
</feature>
<evidence type="ECO:0000313" key="2">
    <source>
        <dbReference type="EMBL" id="KAH3836888.1"/>
    </source>
</evidence>
<gene>
    <name evidence="2" type="ORF">DPMN_110264</name>
</gene>
<reference evidence="2" key="1">
    <citation type="journal article" date="2019" name="bioRxiv">
        <title>The Genome of the Zebra Mussel, Dreissena polymorpha: A Resource for Invasive Species Research.</title>
        <authorList>
            <person name="McCartney M.A."/>
            <person name="Auch B."/>
            <person name="Kono T."/>
            <person name="Mallez S."/>
            <person name="Zhang Y."/>
            <person name="Obille A."/>
            <person name="Becker A."/>
            <person name="Abrahante J.E."/>
            <person name="Garbe J."/>
            <person name="Badalamenti J.P."/>
            <person name="Herman A."/>
            <person name="Mangelson H."/>
            <person name="Liachko I."/>
            <person name="Sullivan S."/>
            <person name="Sone E.D."/>
            <person name="Koren S."/>
            <person name="Silverstein K.A.T."/>
            <person name="Beckman K.B."/>
            <person name="Gohl D.M."/>
        </authorList>
    </citation>
    <scope>NUCLEOTIDE SEQUENCE</scope>
    <source>
        <strain evidence="2">Duluth1</strain>
        <tissue evidence="2">Whole animal</tissue>
    </source>
</reference>
<reference evidence="2" key="2">
    <citation type="submission" date="2020-11" db="EMBL/GenBank/DDBJ databases">
        <authorList>
            <person name="McCartney M.A."/>
            <person name="Auch B."/>
            <person name="Kono T."/>
            <person name="Mallez S."/>
            <person name="Becker A."/>
            <person name="Gohl D.M."/>
            <person name="Silverstein K.A.T."/>
            <person name="Koren S."/>
            <person name="Bechman K.B."/>
            <person name="Herman A."/>
            <person name="Abrahante J.E."/>
            <person name="Garbe J."/>
        </authorList>
    </citation>
    <scope>NUCLEOTIDE SEQUENCE</scope>
    <source>
        <strain evidence="2">Duluth1</strain>
        <tissue evidence="2">Whole animal</tissue>
    </source>
</reference>
<feature type="compositionally biased region" description="Polar residues" evidence="1">
    <location>
        <begin position="241"/>
        <end position="254"/>
    </location>
</feature>
<dbReference type="Proteomes" id="UP000828390">
    <property type="component" value="Unassembled WGS sequence"/>
</dbReference>
<feature type="compositionally biased region" description="Basic and acidic residues" evidence="1">
    <location>
        <begin position="291"/>
        <end position="303"/>
    </location>
</feature>
<accession>A0A9D4KBT5</accession>
<dbReference type="AlphaFoldDB" id="A0A9D4KBT5"/>
<proteinExistence type="predicted"/>
<evidence type="ECO:0000313" key="3">
    <source>
        <dbReference type="Proteomes" id="UP000828390"/>
    </source>
</evidence>
<evidence type="ECO:0000256" key="1">
    <source>
        <dbReference type="SAM" id="MobiDB-lite"/>
    </source>
</evidence>
<feature type="compositionally biased region" description="Basic and acidic residues" evidence="1">
    <location>
        <begin position="227"/>
        <end position="240"/>
    </location>
</feature>
<keyword evidence="3" id="KW-1185">Reference proteome</keyword>
<sequence>MLLPAWHSGSTLLTPEVLGSNLGQGNIFYSTFSAPLQRRGVELSVSQYVMVEVQESLEDFIVDQDESDSDTASDDDATFIHKNNLSSIVIASSSWRRKRIFTESDSDTCDVLDLNIESALGEESQTSSKQEYDRVEDSEVKHLVETAYCIVSPKRTNQKSKSTLIDSESDEDISQPLVTKVESTNESDTNDSDNDSDENVSPKRSHKRTIKSAIESDCSYEEDELQGENKSEENWYKSREQVSQSNNTIINENTHSSKSDDVMLGTDQDDESDQSIEGAQENIEDEEEEEVLGREKAGEAKAV</sequence>
<name>A0A9D4KBT5_DREPO</name>
<dbReference type="EMBL" id="JAIWYP010000004">
    <property type="protein sequence ID" value="KAH3836888.1"/>
    <property type="molecule type" value="Genomic_DNA"/>
</dbReference>